<keyword evidence="5" id="KW-0963">Cytoplasm</keyword>
<sequence>MTRRNCSLYTPGCVEYTRALRIQHTLAELRGKGEIDDTLILLEHPPTYTLGKRSDMSHFRVPGEWVDTGRVAVHKVDRGGQITFHGPGQLVGYPVLRLDKGVREIVHYVRKLENVLVSTLSAFGVQSESRGNTVKNLPPTGVWVRGEKIGAIGIRIDSNRVTTHGFSLNISTDLDYFDAIIPCGITDRPVTSLERCLGTSIPMAQVIEKVMTAFAEVFRCECVEQTEKHAF</sequence>
<keyword evidence="3 5" id="KW-0012">Acyltransferase</keyword>
<dbReference type="CDD" id="cd16444">
    <property type="entry name" value="LipB"/>
    <property type="match status" value="1"/>
</dbReference>
<dbReference type="NCBIfam" id="NF010925">
    <property type="entry name" value="PRK14345.1"/>
    <property type="match status" value="1"/>
</dbReference>
<dbReference type="EC" id="2.3.1.181" evidence="5 6"/>
<keyword evidence="2 5" id="KW-0808">Transferase</keyword>
<comment type="subcellular location">
    <subcellularLocation>
        <location evidence="5">Cytoplasm</location>
    </subcellularLocation>
</comment>
<proteinExistence type="inferred from homology"/>
<dbReference type="EMBL" id="JACNJZ010000060">
    <property type="protein sequence ID" value="MBC8316908.1"/>
    <property type="molecule type" value="Genomic_DNA"/>
</dbReference>
<dbReference type="Pfam" id="PF21948">
    <property type="entry name" value="LplA-B_cat"/>
    <property type="match status" value="1"/>
</dbReference>
<evidence type="ECO:0000256" key="9">
    <source>
        <dbReference type="PIRSR" id="PIRSR016262-3"/>
    </source>
</evidence>
<evidence type="ECO:0000313" key="11">
    <source>
        <dbReference type="EMBL" id="MBC8316908.1"/>
    </source>
</evidence>
<feature type="site" description="Lowers pKa of active site Cys" evidence="5 9">
    <location>
        <position position="148"/>
    </location>
</feature>
<dbReference type="AlphaFoldDB" id="A0A8J6NEC5"/>
<comment type="catalytic activity">
    <reaction evidence="5 6">
        <text>octanoyl-[ACP] + L-lysyl-[protein] = N(6)-octanoyl-L-lysyl-[protein] + holo-[ACP] + H(+)</text>
        <dbReference type="Rhea" id="RHEA:17665"/>
        <dbReference type="Rhea" id="RHEA-COMP:9636"/>
        <dbReference type="Rhea" id="RHEA-COMP:9685"/>
        <dbReference type="Rhea" id="RHEA-COMP:9752"/>
        <dbReference type="Rhea" id="RHEA-COMP:9928"/>
        <dbReference type="ChEBI" id="CHEBI:15378"/>
        <dbReference type="ChEBI" id="CHEBI:29969"/>
        <dbReference type="ChEBI" id="CHEBI:64479"/>
        <dbReference type="ChEBI" id="CHEBI:78463"/>
        <dbReference type="ChEBI" id="CHEBI:78809"/>
        <dbReference type="EC" id="2.3.1.181"/>
    </reaction>
</comment>
<feature type="binding site" evidence="5 8">
    <location>
        <begin position="78"/>
        <end position="85"/>
    </location>
    <ligand>
        <name>substrate</name>
    </ligand>
</feature>
<evidence type="ECO:0000313" key="12">
    <source>
        <dbReference type="Proteomes" id="UP000614424"/>
    </source>
</evidence>
<evidence type="ECO:0000256" key="1">
    <source>
        <dbReference type="ARBA" id="ARBA00004821"/>
    </source>
</evidence>
<evidence type="ECO:0000259" key="10">
    <source>
        <dbReference type="PROSITE" id="PS51733"/>
    </source>
</evidence>
<organism evidence="11 12">
    <name type="scientific">Candidatus Desulfobia pelagia</name>
    <dbReference type="NCBI Taxonomy" id="2841692"/>
    <lineage>
        <taxon>Bacteria</taxon>
        <taxon>Pseudomonadati</taxon>
        <taxon>Thermodesulfobacteriota</taxon>
        <taxon>Desulfobulbia</taxon>
        <taxon>Desulfobulbales</taxon>
        <taxon>Desulfobulbaceae</taxon>
        <taxon>Candidatus Desulfobia</taxon>
    </lineage>
</organism>
<dbReference type="PIRSF" id="PIRSF016262">
    <property type="entry name" value="LPLase"/>
    <property type="match status" value="1"/>
</dbReference>
<evidence type="ECO:0000256" key="2">
    <source>
        <dbReference type="ARBA" id="ARBA00022679"/>
    </source>
</evidence>
<dbReference type="InterPro" id="IPR000544">
    <property type="entry name" value="Octanoyltransferase"/>
</dbReference>
<dbReference type="PANTHER" id="PTHR10993:SF15">
    <property type="entry name" value="OCTANOYLTRANSFERASE LIP2, MITOCHONDRIAL"/>
    <property type="match status" value="1"/>
</dbReference>
<evidence type="ECO:0000256" key="3">
    <source>
        <dbReference type="ARBA" id="ARBA00023315"/>
    </source>
</evidence>
<dbReference type="GO" id="GO:0005737">
    <property type="term" value="C:cytoplasm"/>
    <property type="evidence" value="ECO:0007669"/>
    <property type="project" value="UniProtKB-SubCell"/>
</dbReference>
<comment type="caution">
    <text evidence="11">The sequence shown here is derived from an EMBL/GenBank/DDBJ whole genome shotgun (WGS) entry which is preliminary data.</text>
</comment>
<dbReference type="NCBIfam" id="TIGR00214">
    <property type="entry name" value="lipB"/>
    <property type="match status" value="1"/>
</dbReference>
<dbReference type="Gene3D" id="3.30.930.10">
    <property type="entry name" value="Bira Bifunctional Protein, Domain 2"/>
    <property type="match status" value="1"/>
</dbReference>
<evidence type="ECO:0000256" key="8">
    <source>
        <dbReference type="PIRSR" id="PIRSR016262-2"/>
    </source>
</evidence>
<dbReference type="UniPathway" id="UPA00538">
    <property type="reaction ID" value="UER00592"/>
</dbReference>
<dbReference type="InterPro" id="IPR020605">
    <property type="entry name" value="Octanoyltransferase_CS"/>
</dbReference>
<feature type="domain" description="BPL/LPL catalytic" evidence="10">
    <location>
        <begin position="33"/>
        <end position="222"/>
    </location>
</feature>
<dbReference type="PROSITE" id="PS01313">
    <property type="entry name" value="LIPB"/>
    <property type="match status" value="1"/>
</dbReference>
<dbReference type="PROSITE" id="PS51733">
    <property type="entry name" value="BPL_LPL_CATALYTIC"/>
    <property type="match status" value="1"/>
</dbReference>
<dbReference type="HAMAP" id="MF_00013">
    <property type="entry name" value="LipB"/>
    <property type="match status" value="1"/>
</dbReference>
<evidence type="ECO:0000256" key="4">
    <source>
        <dbReference type="ARBA" id="ARBA00024732"/>
    </source>
</evidence>
<dbReference type="SUPFAM" id="SSF55681">
    <property type="entry name" value="Class II aaRS and biotin synthetases"/>
    <property type="match status" value="1"/>
</dbReference>
<feature type="active site" description="Acyl-thioester intermediate" evidence="5 7">
    <location>
        <position position="183"/>
    </location>
</feature>
<evidence type="ECO:0000256" key="5">
    <source>
        <dbReference type="HAMAP-Rule" id="MF_00013"/>
    </source>
</evidence>
<feature type="binding site" evidence="5 8">
    <location>
        <begin position="165"/>
        <end position="167"/>
    </location>
    <ligand>
        <name>substrate</name>
    </ligand>
</feature>
<dbReference type="GO" id="GO:0009249">
    <property type="term" value="P:protein lipoylation"/>
    <property type="evidence" value="ECO:0007669"/>
    <property type="project" value="InterPro"/>
</dbReference>
<dbReference type="GO" id="GO:0033819">
    <property type="term" value="F:lipoyl(octanoyl) transferase activity"/>
    <property type="evidence" value="ECO:0007669"/>
    <property type="project" value="UniProtKB-EC"/>
</dbReference>
<accession>A0A8J6NEC5</accession>
<evidence type="ECO:0000256" key="6">
    <source>
        <dbReference type="PIRNR" id="PIRNR016262"/>
    </source>
</evidence>
<reference evidence="11 12" key="1">
    <citation type="submission" date="2020-08" db="EMBL/GenBank/DDBJ databases">
        <title>Bridging the membrane lipid divide: bacteria of the FCB group superphylum have the potential to synthesize archaeal ether lipids.</title>
        <authorList>
            <person name="Villanueva L."/>
            <person name="Von Meijenfeldt F.A.B."/>
            <person name="Westbye A.B."/>
            <person name="Yadav S."/>
            <person name="Hopmans E.C."/>
            <person name="Dutilh B.E."/>
            <person name="Sinninghe Damste J.S."/>
        </authorList>
    </citation>
    <scope>NUCLEOTIDE SEQUENCE [LARGE SCALE GENOMIC DNA]</scope>
    <source>
        <strain evidence="11">NIOZ-UU47</strain>
    </source>
</reference>
<dbReference type="Proteomes" id="UP000614424">
    <property type="component" value="Unassembled WGS sequence"/>
</dbReference>
<comment type="miscellaneous">
    <text evidence="5">In the reaction, the free carboxyl group of octanoic acid is attached via an amide linkage to the epsilon-amino group of a specific lysine residue of lipoyl domains of lipoate-dependent enzymes.</text>
</comment>
<comment type="pathway">
    <text evidence="1 5 6">Protein modification; protein lipoylation via endogenous pathway; protein N(6)-(lipoyl)lysine from octanoyl-[acyl-carrier-protein]: step 1/2.</text>
</comment>
<protein>
    <recommendedName>
        <fullName evidence="5 6">Octanoyltransferase</fullName>
        <ecNumber evidence="5 6">2.3.1.181</ecNumber>
    </recommendedName>
    <alternativeName>
        <fullName evidence="5">Lipoate-protein ligase B</fullName>
    </alternativeName>
    <alternativeName>
        <fullName evidence="5">Lipoyl/octanoyl transferase</fullName>
    </alternativeName>
    <alternativeName>
        <fullName evidence="5">Octanoyl-[acyl-carrier-protein]-protein N-octanoyltransferase</fullName>
    </alternativeName>
</protein>
<dbReference type="InterPro" id="IPR045864">
    <property type="entry name" value="aa-tRNA-synth_II/BPL/LPL"/>
</dbReference>
<gene>
    <name evidence="5 11" type="primary">lipB</name>
    <name evidence="11" type="ORF">H8E41_03315</name>
</gene>
<dbReference type="InterPro" id="IPR004143">
    <property type="entry name" value="BPL_LPL_catalytic"/>
</dbReference>
<evidence type="ECO:0000256" key="7">
    <source>
        <dbReference type="PIRSR" id="PIRSR016262-1"/>
    </source>
</evidence>
<comment type="function">
    <text evidence="4 5 6">Catalyzes the transfer of endogenously produced octanoic acid from octanoyl-acyl-carrier-protein onto the lipoyl domains of lipoate-dependent enzymes. Lipoyl-ACP can also act as a substrate although octanoyl-ACP is likely to be the physiological substrate.</text>
</comment>
<comment type="similarity">
    <text evidence="5 6">Belongs to the LipB family.</text>
</comment>
<feature type="binding site" evidence="5 8">
    <location>
        <begin position="151"/>
        <end position="153"/>
    </location>
    <ligand>
        <name>substrate</name>
    </ligand>
</feature>
<dbReference type="PANTHER" id="PTHR10993">
    <property type="entry name" value="OCTANOYLTRANSFERASE"/>
    <property type="match status" value="1"/>
</dbReference>
<name>A0A8J6NEC5_9BACT</name>